<evidence type="ECO:0000259" key="1">
    <source>
        <dbReference type="PROSITE" id="PS00028"/>
    </source>
</evidence>
<feature type="domain" description="C2H2-type" evidence="1">
    <location>
        <begin position="19"/>
        <end position="41"/>
    </location>
</feature>
<organism evidence="2 3">
    <name type="scientific">Exidia glandulosa HHB12029</name>
    <dbReference type="NCBI Taxonomy" id="1314781"/>
    <lineage>
        <taxon>Eukaryota</taxon>
        <taxon>Fungi</taxon>
        <taxon>Dikarya</taxon>
        <taxon>Basidiomycota</taxon>
        <taxon>Agaricomycotina</taxon>
        <taxon>Agaricomycetes</taxon>
        <taxon>Auriculariales</taxon>
        <taxon>Exidiaceae</taxon>
        <taxon>Exidia</taxon>
    </lineage>
</organism>
<gene>
    <name evidence="2" type="ORF">EXIGLDRAFT_720202</name>
</gene>
<feature type="non-terminal residue" evidence="2">
    <location>
        <position position="96"/>
    </location>
</feature>
<proteinExistence type="predicted"/>
<dbReference type="InterPro" id="IPR013087">
    <property type="entry name" value="Znf_C2H2_type"/>
</dbReference>
<evidence type="ECO:0000313" key="3">
    <source>
        <dbReference type="Proteomes" id="UP000077266"/>
    </source>
</evidence>
<keyword evidence="3" id="KW-1185">Reference proteome</keyword>
<dbReference type="EMBL" id="KV426045">
    <property type="protein sequence ID" value="KZV90600.1"/>
    <property type="molecule type" value="Genomic_DNA"/>
</dbReference>
<evidence type="ECO:0000313" key="2">
    <source>
        <dbReference type="EMBL" id="KZV90600.1"/>
    </source>
</evidence>
<dbReference type="AlphaFoldDB" id="A0A165GJ57"/>
<dbReference type="PROSITE" id="PS00028">
    <property type="entry name" value="ZINC_FINGER_C2H2_1"/>
    <property type="match status" value="1"/>
</dbReference>
<dbReference type="OrthoDB" id="10592233at2759"/>
<dbReference type="InParanoid" id="A0A165GJ57"/>
<dbReference type="Proteomes" id="UP000077266">
    <property type="component" value="Unassembled WGS sequence"/>
</dbReference>
<protein>
    <recommendedName>
        <fullName evidence="1">C2H2-type domain-containing protein</fullName>
    </recommendedName>
</protein>
<reference evidence="2 3" key="1">
    <citation type="journal article" date="2016" name="Mol. Biol. Evol.">
        <title>Comparative Genomics of Early-Diverging Mushroom-Forming Fungi Provides Insights into the Origins of Lignocellulose Decay Capabilities.</title>
        <authorList>
            <person name="Nagy L.G."/>
            <person name="Riley R."/>
            <person name="Tritt A."/>
            <person name="Adam C."/>
            <person name="Daum C."/>
            <person name="Floudas D."/>
            <person name="Sun H."/>
            <person name="Yadav J.S."/>
            <person name="Pangilinan J."/>
            <person name="Larsson K.H."/>
            <person name="Matsuura K."/>
            <person name="Barry K."/>
            <person name="Labutti K."/>
            <person name="Kuo R."/>
            <person name="Ohm R.A."/>
            <person name="Bhattacharya S.S."/>
            <person name="Shirouzu T."/>
            <person name="Yoshinaga Y."/>
            <person name="Martin F.M."/>
            <person name="Grigoriev I.V."/>
            <person name="Hibbett D.S."/>
        </authorList>
    </citation>
    <scope>NUCLEOTIDE SEQUENCE [LARGE SCALE GENOMIC DNA]</scope>
    <source>
        <strain evidence="2 3">HHB12029</strain>
    </source>
</reference>
<sequence>MTQARAKAVAERFGIDYACDFGDCTAVLPTARALTFHLHIHNSAIAPHCWSTYSVEPEAWLNFFELFYNSMRALVGRFVRRLWLHYLSVIFKKPLA</sequence>
<name>A0A165GJ57_EXIGL</name>
<accession>A0A165GJ57</accession>